<dbReference type="CDD" id="cd20393">
    <property type="entry name" value="Tudor_SGF29_rpt1"/>
    <property type="match status" value="1"/>
</dbReference>
<dbReference type="Proteomes" id="UP000179807">
    <property type="component" value="Unassembled WGS sequence"/>
</dbReference>
<dbReference type="InterPro" id="IPR037802">
    <property type="entry name" value="SGF29"/>
</dbReference>
<dbReference type="GeneID" id="94834480"/>
<dbReference type="RefSeq" id="XP_068365531.1">
    <property type="nucleotide sequence ID" value="XM_068499776.1"/>
</dbReference>
<evidence type="ECO:0000259" key="1">
    <source>
        <dbReference type="PROSITE" id="PS51518"/>
    </source>
</evidence>
<dbReference type="InterPro" id="IPR047288">
    <property type="entry name" value="Tudor_SGF29_rpt1"/>
</dbReference>
<dbReference type="InterPro" id="IPR010750">
    <property type="entry name" value="SGF29_tudor-like_dom"/>
</dbReference>
<gene>
    <name evidence="2" type="ORF">TRFO_17759</name>
</gene>
<dbReference type="Pfam" id="PF07039">
    <property type="entry name" value="SGF29_Tudor"/>
    <property type="match status" value="1"/>
</dbReference>
<feature type="domain" description="SGF29 C-terminal" evidence="1">
    <location>
        <begin position="120"/>
        <end position="251"/>
    </location>
</feature>
<dbReference type="GO" id="GO:0000124">
    <property type="term" value="C:SAGA complex"/>
    <property type="evidence" value="ECO:0007669"/>
    <property type="project" value="InterPro"/>
</dbReference>
<dbReference type="PANTHER" id="PTHR21539:SF0">
    <property type="entry name" value="SAGA-ASSOCIATED FACTOR 29"/>
    <property type="match status" value="1"/>
</dbReference>
<dbReference type="AlphaFoldDB" id="A0A1J4KME4"/>
<accession>A0A1J4KME4</accession>
<sequence length="251" mass="28599">MSEKEFLDSTQPFLDLLQATNRLGQYKEKMEQISQIEDEDTYKSMTKMVDSSMAIVKKQKDLIGSMLNKLNSMVDDRKIPRNYTIPSKEELKDRFNEFLQMQLPTVSSPYPHLCGALAWPSDKIVPNNSFVCAPNGDLYILAIVLGFDPETYTYQVTDALPEDEVIVFDVQADKVIPLPTSLPARKNKLVIFPVKSRVLALWFDDLGWTSVFYPATVLQQPTNNTSMYNLKFDGDPPISAPIPERFVVKEF</sequence>
<dbReference type="OrthoDB" id="10265994at2759"/>
<dbReference type="PANTHER" id="PTHR21539">
    <property type="entry name" value="SAGA-ASSOCIATED FACTOR 29"/>
    <property type="match status" value="1"/>
</dbReference>
<dbReference type="EMBL" id="MLAK01000564">
    <property type="protein sequence ID" value="OHT12395.1"/>
    <property type="molecule type" value="Genomic_DNA"/>
</dbReference>
<keyword evidence="3" id="KW-1185">Reference proteome</keyword>
<evidence type="ECO:0000313" key="3">
    <source>
        <dbReference type="Proteomes" id="UP000179807"/>
    </source>
</evidence>
<proteinExistence type="predicted"/>
<protein>
    <recommendedName>
        <fullName evidence="1">SGF29 C-terminal domain-containing protein</fullName>
    </recommendedName>
</protein>
<reference evidence="2" key="1">
    <citation type="submission" date="2016-10" db="EMBL/GenBank/DDBJ databases">
        <authorList>
            <person name="Benchimol M."/>
            <person name="Almeida L.G."/>
            <person name="Vasconcelos A.T."/>
            <person name="Perreira-Neves A."/>
            <person name="Rosa I.A."/>
            <person name="Tasca T."/>
            <person name="Bogo M.R."/>
            <person name="de Souza W."/>
        </authorList>
    </citation>
    <scope>NUCLEOTIDE SEQUENCE [LARGE SCALE GENOMIC DNA]</scope>
    <source>
        <strain evidence="2">K</strain>
    </source>
</reference>
<evidence type="ECO:0000313" key="2">
    <source>
        <dbReference type="EMBL" id="OHT12395.1"/>
    </source>
</evidence>
<organism evidence="2 3">
    <name type="scientific">Tritrichomonas foetus</name>
    <dbReference type="NCBI Taxonomy" id="1144522"/>
    <lineage>
        <taxon>Eukaryota</taxon>
        <taxon>Metamonada</taxon>
        <taxon>Parabasalia</taxon>
        <taxon>Tritrichomonadida</taxon>
        <taxon>Tritrichomonadidae</taxon>
        <taxon>Tritrichomonas</taxon>
    </lineage>
</organism>
<comment type="caution">
    <text evidence="2">The sequence shown here is derived from an EMBL/GenBank/DDBJ whole genome shotgun (WGS) entry which is preliminary data.</text>
</comment>
<name>A0A1J4KME4_9EUKA</name>
<dbReference type="VEuPathDB" id="TrichDB:TRFO_17759"/>
<dbReference type="PROSITE" id="PS51518">
    <property type="entry name" value="SGF29_C"/>
    <property type="match status" value="1"/>
</dbReference>
<dbReference type="Gene3D" id="2.30.30.140">
    <property type="match status" value="2"/>
</dbReference>